<keyword evidence="5" id="KW-1185">Reference proteome</keyword>
<organism evidence="4 5">
    <name type="scientific">Anaerotignum lactatifermentans DSM 14214</name>
    <dbReference type="NCBI Taxonomy" id="1121323"/>
    <lineage>
        <taxon>Bacteria</taxon>
        <taxon>Bacillati</taxon>
        <taxon>Bacillota</taxon>
        <taxon>Clostridia</taxon>
        <taxon>Lachnospirales</taxon>
        <taxon>Anaerotignaceae</taxon>
        <taxon>Anaerotignum</taxon>
    </lineage>
</organism>
<dbReference type="AlphaFoldDB" id="A0A1M6LXD7"/>
<proteinExistence type="predicted"/>
<dbReference type="InterPro" id="IPR027417">
    <property type="entry name" value="P-loop_NTPase"/>
</dbReference>
<gene>
    <name evidence="4" type="ORF">SAMN02745138_00457</name>
</gene>
<protein>
    <submittedName>
        <fullName evidence="4">Stage III sporulation protein AA</fullName>
    </submittedName>
</protein>
<evidence type="ECO:0000256" key="1">
    <source>
        <dbReference type="ARBA" id="ARBA00022741"/>
    </source>
</evidence>
<dbReference type="SMART" id="SM00382">
    <property type="entry name" value="AAA"/>
    <property type="match status" value="1"/>
</dbReference>
<dbReference type="Proteomes" id="UP000183975">
    <property type="component" value="Unassembled WGS sequence"/>
</dbReference>
<dbReference type="PANTHER" id="PTHR20953">
    <property type="entry name" value="KINASE-RELATED"/>
    <property type="match status" value="1"/>
</dbReference>
<dbReference type="OrthoDB" id="9768243at2"/>
<dbReference type="Gene3D" id="3.40.50.300">
    <property type="entry name" value="P-loop containing nucleotide triphosphate hydrolases"/>
    <property type="match status" value="1"/>
</dbReference>
<name>A0A1M6LXD7_9FIRM</name>
<keyword evidence="2" id="KW-0067">ATP-binding</keyword>
<dbReference type="SUPFAM" id="SSF52540">
    <property type="entry name" value="P-loop containing nucleoside triphosphate hydrolases"/>
    <property type="match status" value="1"/>
</dbReference>
<accession>A0A1M6LXD7</accession>
<evidence type="ECO:0000313" key="5">
    <source>
        <dbReference type="Proteomes" id="UP000183975"/>
    </source>
</evidence>
<dbReference type="Pfam" id="PF19568">
    <property type="entry name" value="Spore_III_AA"/>
    <property type="match status" value="1"/>
</dbReference>
<evidence type="ECO:0000259" key="3">
    <source>
        <dbReference type="SMART" id="SM00382"/>
    </source>
</evidence>
<reference evidence="4 5" key="1">
    <citation type="submission" date="2016-11" db="EMBL/GenBank/DDBJ databases">
        <authorList>
            <person name="Jaros S."/>
            <person name="Januszkiewicz K."/>
            <person name="Wedrychowicz H."/>
        </authorList>
    </citation>
    <scope>NUCLEOTIDE SEQUENCE [LARGE SCALE GENOMIC DNA]</scope>
    <source>
        <strain evidence="4 5">DSM 14214</strain>
    </source>
</reference>
<dbReference type="RefSeq" id="WP_072848698.1">
    <property type="nucleotide sequence ID" value="NZ_FRAH01000005.1"/>
</dbReference>
<dbReference type="NCBIfam" id="TIGR02858">
    <property type="entry name" value="spore_III_AA"/>
    <property type="match status" value="1"/>
</dbReference>
<dbReference type="InterPro" id="IPR014217">
    <property type="entry name" value="Spore_III_AA"/>
</dbReference>
<dbReference type="InterPro" id="IPR003593">
    <property type="entry name" value="AAA+_ATPase"/>
</dbReference>
<dbReference type="PANTHER" id="PTHR20953:SF3">
    <property type="entry name" value="P-LOOP CONTAINING NUCLEOSIDE TRIPHOSPHATE HYDROLASES SUPERFAMILY PROTEIN"/>
    <property type="match status" value="1"/>
</dbReference>
<keyword evidence="1" id="KW-0547">Nucleotide-binding</keyword>
<evidence type="ECO:0000313" key="4">
    <source>
        <dbReference type="EMBL" id="SHJ75831.1"/>
    </source>
</evidence>
<dbReference type="GO" id="GO:0005524">
    <property type="term" value="F:ATP binding"/>
    <property type="evidence" value="ECO:0007669"/>
    <property type="project" value="UniProtKB-KW"/>
</dbReference>
<dbReference type="InterPro" id="IPR045735">
    <property type="entry name" value="Spore_III_AA_AAA+_ATPase"/>
</dbReference>
<evidence type="ECO:0000256" key="2">
    <source>
        <dbReference type="ARBA" id="ARBA00022840"/>
    </source>
</evidence>
<dbReference type="EMBL" id="FRAH01000005">
    <property type="protein sequence ID" value="SHJ75831.1"/>
    <property type="molecule type" value="Genomic_DNA"/>
</dbReference>
<feature type="domain" description="AAA+ ATPase" evidence="3">
    <location>
        <begin position="145"/>
        <end position="280"/>
    </location>
</feature>
<sequence>MADLESLWKSLPPALGKIIQESCCSLERLEEIRLRLGQPILLKEKGGWIPCMAKNDKKRHVFSNCDMKACVSLLSAYSLYAFAEEIRQGFLTIEGGHRIGFCGKAVMEDGKIKTLHPISSLNIRIAREVKGCADHIFPYLFDNGRFCHTLILSPPGCGKTTLLRELIRNLSRAEGGYAVGVVDERGEIAGMCGGIAQMDLGECTDVISGCPKAEGMLLLLRSMSPQIIAVDELGRESDFLAASDLIHAGVKLLCTVHGSSLEELEKRAFLGRLLAHQVVERFVILSASQGVGTVEAILDSTGRAIYKKGGASWYKASGFA</sequence>